<reference evidence="1" key="2">
    <citation type="journal article" date="2021" name="PeerJ">
        <title>Extensive microbial diversity within the chicken gut microbiome revealed by metagenomics and culture.</title>
        <authorList>
            <person name="Gilroy R."/>
            <person name="Ravi A."/>
            <person name="Getino M."/>
            <person name="Pursley I."/>
            <person name="Horton D.L."/>
            <person name="Alikhan N.F."/>
            <person name="Baker D."/>
            <person name="Gharbi K."/>
            <person name="Hall N."/>
            <person name="Watson M."/>
            <person name="Adriaenssens E.M."/>
            <person name="Foster-Nyarko E."/>
            <person name="Jarju S."/>
            <person name="Secka A."/>
            <person name="Antonio M."/>
            <person name="Oren A."/>
            <person name="Chaudhuri R.R."/>
            <person name="La Ragione R."/>
            <person name="Hildebrand F."/>
            <person name="Pallen M.J."/>
        </authorList>
    </citation>
    <scope>NUCLEOTIDE SEQUENCE</scope>
    <source>
        <strain evidence="1">ChiBcec2-4451</strain>
    </source>
</reference>
<sequence>MDYRISKEDGQILRELAKKQLEFHHREENQRRIKEWYAHNALQGQRPMIHLEAGTFQQEFLPDRLRCTGEFARQVEQQLYENFQNQELFDDDRVTPDWFGVNYDTFFRLFDIQIHVQHTEMGGHESVGHHFVSVVEDLEEDYDKLKPTAFGVDKESTRAKFESISQTIGDILPVRMKMDCLYSVPTQMVVHFMSMENMMFNMYDYPELFKEMMDRIAEDTLAYYRMLEKEHLILPTVSYEGVGQGTWAFTNELPGYDEIGKRTFTPKDVWGFMDSQETVGISPQMYEEFIFPCYKKISEQYGLLSYGCCEPVHPIWDSCISKLKNLRKVSISPWCDQQFMGERLRGSRVIYQRKPTPNLLGVGEQLDEDAVRAHIDETLEAARGCKLEITQRDVYTINHDISKARRYVAIIREEIEKHWQA</sequence>
<dbReference type="Proteomes" id="UP000886723">
    <property type="component" value="Unassembled WGS sequence"/>
</dbReference>
<evidence type="ECO:0000313" key="1">
    <source>
        <dbReference type="EMBL" id="HIV13122.1"/>
    </source>
</evidence>
<protein>
    <recommendedName>
        <fullName evidence="3">Uroporphyrinogen decarboxylase (URO-D) domain-containing protein</fullName>
    </recommendedName>
</protein>
<organism evidence="1 2">
    <name type="scientific">Candidatus Pullilachnospira stercoravium</name>
    <dbReference type="NCBI Taxonomy" id="2840913"/>
    <lineage>
        <taxon>Bacteria</taxon>
        <taxon>Bacillati</taxon>
        <taxon>Bacillota</taxon>
        <taxon>Clostridia</taxon>
        <taxon>Lachnospirales</taxon>
        <taxon>Lachnospiraceae</taxon>
        <taxon>Lachnospiraceae incertae sedis</taxon>
        <taxon>Candidatus Pullilachnospira</taxon>
    </lineage>
</organism>
<proteinExistence type="predicted"/>
<dbReference type="Gene3D" id="3.20.20.210">
    <property type="match status" value="1"/>
</dbReference>
<dbReference type="AlphaFoldDB" id="A0A9D1T691"/>
<accession>A0A9D1T691</accession>
<dbReference type="InterPro" id="IPR038071">
    <property type="entry name" value="UROD/MetE-like_sf"/>
</dbReference>
<name>A0A9D1T691_9FIRM</name>
<comment type="caution">
    <text evidence="1">The sequence shown here is derived from an EMBL/GenBank/DDBJ whole genome shotgun (WGS) entry which is preliminary data.</text>
</comment>
<evidence type="ECO:0000313" key="2">
    <source>
        <dbReference type="Proteomes" id="UP000886723"/>
    </source>
</evidence>
<gene>
    <name evidence="1" type="ORF">IAA63_08315</name>
</gene>
<evidence type="ECO:0008006" key="3">
    <source>
        <dbReference type="Google" id="ProtNLM"/>
    </source>
</evidence>
<dbReference type="EMBL" id="DVON01000178">
    <property type="protein sequence ID" value="HIV13122.1"/>
    <property type="molecule type" value="Genomic_DNA"/>
</dbReference>
<reference evidence="1" key="1">
    <citation type="submission" date="2020-10" db="EMBL/GenBank/DDBJ databases">
        <authorList>
            <person name="Gilroy R."/>
        </authorList>
    </citation>
    <scope>NUCLEOTIDE SEQUENCE</scope>
    <source>
        <strain evidence="1">ChiBcec2-4451</strain>
    </source>
</reference>